<sequence length="88" mass="10013">MTFYATEKTNTSLPLHPSIKCHRGTDYGQGAVIYVMHIIAPWQTLLSTSYNTFVNNLAHSVEFAQSFIKSWDISLVKDTDRMTEEEGK</sequence>
<dbReference type="EMBL" id="PIXR01000076">
    <property type="protein sequence ID" value="TBU09399.1"/>
    <property type="molecule type" value="Genomic_DNA"/>
</dbReference>
<dbReference type="Proteomes" id="UP000293045">
    <property type="component" value="Unassembled WGS sequence"/>
</dbReference>
<proteinExistence type="predicted"/>
<evidence type="ECO:0000313" key="2">
    <source>
        <dbReference type="Proteomes" id="UP000293045"/>
    </source>
</evidence>
<accession>A0A4Q9LM28</accession>
<gene>
    <name evidence="1" type="ORF">CWI39_0076p0010</name>
</gene>
<reference evidence="1 2" key="1">
    <citation type="submission" date="2017-12" db="EMBL/GenBank/DDBJ databases">
        <authorList>
            <person name="Pombert J.-F."/>
            <person name="Haag K.L."/>
            <person name="Ebert D."/>
        </authorList>
    </citation>
    <scope>NUCLEOTIDE SEQUENCE [LARGE SCALE GENOMIC DNA]</scope>
    <source>
        <strain evidence="1">IL-BN-2</strain>
    </source>
</reference>
<evidence type="ECO:0000313" key="1">
    <source>
        <dbReference type="EMBL" id="TBU09399.1"/>
    </source>
</evidence>
<protein>
    <submittedName>
        <fullName evidence="1">Uncharacterized protein</fullName>
    </submittedName>
</protein>
<name>A0A4Q9LM28_9MICR</name>
<dbReference type="VEuPathDB" id="MicrosporidiaDB:CWI39_0076p0010"/>
<dbReference type="AlphaFoldDB" id="A0A4Q9LM28"/>
<organism evidence="1 2">
    <name type="scientific">Hamiltosporidium magnivora</name>
    <dbReference type="NCBI Taxonomy" id="148818"/>
    <lineage>
        <taxon>Eukaryota</taxon>
        <taxon>Fungi</taxon>
        <taxon>Fungi incertae sedis</taxon>
        <taxon>Microsporidia</taxon>
        <taxon>Dubosqiidae</taxon>
        <taxon>Hamiltosporidium</taxon>
    </lineage>
</organism>
<comment type="caution">
    <text evidence="1">The sequence shown here is derived from an EMBL/GenBank/DDBJ whole genome shotgun (WGS) entry which is preliminary data.</text>
</comment>